<dbReference type="PANTHER" id="PTHR43391:SF14">
    <property type="entry name" value="DEHYDROGENASE_REDUCTASE SDR FAMILY PROTEIN 7-LIKE"/>
    <property type="match status" value="1"/>
</dbReference>
<reference evidence="6 7" key="1">
    <citation type="submission" date="2017-09" db="EMBL/GenBank/DDBJ databases">
        <title>Complete genome sequence of Verrucomicrobial strain HZ-65, isolated from freshwater.</title>
        <authorList>
            <person name="Choi A."/>
        </authorList>
    </citation>
    <scope>NUCLEOTIDE SEQUENCE [LARGE SCALE GENOMIC DNA]</scope>
    <source>
        <strain evidence="6 7">HZ-65</strain>
    </source>
</reference>
<evidence type="ECO:0000256" key="2">
    <source>
        <dbReference type="ARBA" id="ARBA00022857"/>
    </source>
</evidence>
<accession>A0A290QEK8</accession>
<dbReference type="RefSeq" id="WP_096055400.1">
    <property type="nucleotide sequence ID" value="NZ_CP023344.1"/>
</dbReference>
<dbReference type="PANTHER" id="PTHR43391">
    <property type="entry name" value="RETINOL DEHYDROGENASE-RELATED"/>
    <property type="match status" value="1"/>
</dbReference>
<comment type="similarity">
    <text evidence="1 4">Belongs to the short-chain dehydrogenases/reductases (SDR) family.</text>
</comment>
<dbReference type="Gene3D" id="3.40.50.720">
    <property type="entry name" value="NAD(P)-binding Rossmann-like Domain"/>
    <property type="match status" value="1"/>
</dbReference>
<dbReference type="SUPFAM" id="SSF51735">
    <property type="entry name" value="NAD(P)-binding Rossmann-fold domains"/>
    <property type="match status" value="1"/>
</dbReference>
<dbReference type="InterPro" id="IPR036291">
    <property type="entry name" value="NAD(P)-bd_dom_sf"/>
</dbReference>
<dbReference type="AlphaFoldDB" id="A0A290QEK8"/>
<dbReference type="PRINTS" id="PR00081">
    <property type="entry name" value="GDHRDH"/>
</dbReference>
<dbReference type="EMBL" id="CP023344">
    <property type="protein sequence ID" value="ATC63768.1"/>
    <property type="molecule type" value="Genomic_DNA"/>
</dbReference>
<dbReference type="PRINTS" id="PR00080">
    <property type="entry name" value="SDRFAMILY"/>
</dbReference>
<organism evidence="6 7">
    <name type="scientific">Nibricoccus aquaticus</name>
    <dbReference type="NCBI Taxonomy" id="2576891"/>
    <lineage>
        <taxon>Bacteria</taxon>
        <taxon>Pseudomonadati</taxon>
        <taxon>Verrucomicrobiota</taxon>
        <taxon>Opitutia</taxon>
        <taxon>Opitutales</taxon>
        <taxon>Opitutaceae</taxon>
        <taxon>Nibricoccus</taxon>
    </lineage>
</organism>
<dbReference type="GO" id="GO:0016491">
    <property type="term" value="F:oxidoreductase activity"/>
    <property type="evidence" value="ECO:0007669"/>
    <property type="project" value="UniProtKB-KW"/>
</dbReference>
<keyword evidence="7" id="KW-1185">Reference proteome</keyword>
<feature type="domain" description="Ketoreductase" evidence="5">
    <location>
        <begin position="9"/>
        <end position="193"/>
    </location>
</feature>
<gene>
    <name evidence="6" type="ORF">CMV30_07270</name>
</gene>
<keyword evidence="2" id="KW-0521">NADP</keyword>
<dbReference type="Proteomes" id="UP000217265">
    <property type="component" value="Chromosome"/>
</dbReference>
<dbReference type="SMART" id="SM00822">
    <property type="entry name" value="PKS_KR"/>
    <property type="match status" value="1"/>
</dbReference>
<evidence type="ECO:0000259" key="5">
    <source>
        <dbReference type="SMART" id="SM00822"/>
    </source>
</evidence>
<proteinExistence type="inferred from homology"/>
<dbReference type="OrthoDB" id="9775296at2"/>
<dbReference type="KEGG" id="vbh:CMV30_07270"/>
<dbReference type="InterPro" id="IPR002347">
    <property type="entry name" value="SDR_fam"/>
</dbReference>
<dbReference type="CDD" id="cd05374">
    <property type="entry name" value="17beta-HSD-like_SDR_c"/>
    <property type="match status" value="1"/>
</dbReference>
<dbReference type="InterPro" id="IPR057326">
    <property type="entry name" value="KR_dom"/>
</dbReference>
<evidence type="ECO:0000313" key="6">
    <source>
        <dbReference type="EMBL" id="ATC63768.1"/>
    </source>
</evidence>
<sequence length="283" mass="30539">MPFPAPADQVVIITGASSGIGEATARRLARSGAKLVLAARRTDRLEKLCAELDPTGSKTLVVSGDITSNADRRALIDAALKRFGRIDALINNAGYGQRGPIECVPVDSIRANYETNVFSLLALTQLVTPLLRAQGHGRIVNIGSVAGRIARPMSSIYDSTKHAIEALTDGLRGELKPFGVQAVLVRPGFIQTEFGQVANAGWAEIRQSAGDYAPYIDGFLAKSKNLKRGAQGTPDDIARAIEKSLAARCPRSHYNAPRHASLFLFAKWLLPVCLMDHILRMEK</sequence>
<keyword evidence="3" id="KW-0560">Oxidoreductase</keyword>
<name>A0A290QEK8_9BACT</name>
<protein>
    <submittedName>
        <fullName evidence="6">Short-chain dehydrogenase/reductase</fullName>
    </submittedName>
</protein>
<evidence type="ECO:0000313" key="7">
    <source>
        <dbReference type="Proteomes" id="UP000217265"/>
    </source>
</evidence>
<evidence type="ECO:0000256" key="4">
    <source>
        <dbReference type="RuleBase" id="RU000363"/>
    </source>
</evidence>
<dbReference type="Pfam" id="PF00106">
    <property type="entry name" value="adh_short"/>
    <property type="match status" value="1"/>
</dbReference>
<evidence type="ECO:0000256" key="1">
    <source>
        <dbReference type="ARBA" id="ARBA00006484"/>
    </source>
</evidence>
<evidence type="ECO:0000256" key="3">
    <source>
        <dbReference type="ARBA" id="ARBA00023002"/>
    </source>
</evidence>